<reference evidence="2" key="1">
    <citation type="journal article" date="2019" name="Int. J. Syst. Evol. Microbiol.">
        <title>The Global Catalogue of Microorganisms (GCM) 10K type strain sequencing project: providing services to taxonomists for standard genome sequencing and annotation.</title>
        <authorList>
            <consortium name="The Broad Institute Genomics Platform"/>
            <consortium name="The Broad Institute Genome Sequencing Center for Infectious Disease"/>
            <person name="Wu L."/>
            <person name="Ma J."/>
        </authorList>
    </citation>
    <scope>NUCLEOTIDE SEQUENCE [LARGE SCALE GENOMIC DNA]</scope>
    <source>
        <strain evidence="2">CGMCC 1.15341</strain>
    </source>
</reference>
<keyword evidence="2" id="KW-1185">Reference proteome</keyword>
<dbReference type="Proteomes" id="UP000629025">
    <property type="component" value="Unassembled WGS sequence"/>
</dbReference>
<protein>
    <submittedName>
        <fullName evidence="1">ADP-ribosylglycohydrolase</fullName>
    </submittedName>
</protein>
<dbReference type="Pfam" id="PF03747">
    <property type="entry name" value="ADP_ribosyl_GH"/>
    <property type="match status" value="1"/>
</dbReference>
<dbReference type="EMBL" id="BMIJ01000001">
    <property type="protein sequence ID" value="GGB80618.1"/>
    <property type="molecule type" value="Genomic_DNA"/>
</dbReference>
<organism evidence="1 2">
    <name type="scientific">Marinobacterium zhoushanense</name>
    <dbReference type="NCBI Taxonomy" id="1679163"/>
    <lineage>
        <taxon>Bacteria</taxon>
        <taxon>Pseudomonadati</taxon>
        <taxon>Pseudomonadota</taxon>
        <taxon>Gammaproteobacteria</taxon>
        <taxon>Oceanospirillales</taxon>
        <taxon>Oceanospirillaceae</taxon>
        <taxon>Marinobacterium</taxon>
    </lineage>
</organism>
<proteinExistence type="predicted"/>
<dbReference type="SUPFAM" id="SSF101478">
    <property type="entry name" value="ADP-ribosylglycohydrolase"/>
    <property type="match status" value="1"/>
</dbReference>
<evidence type="ECO:0000313" key="2">
    <source>
        <dbReference type="Proteomes" id="UP000629025"/>
    </source>
</evidence>
<evidence type="ECO:0000313" key="1">
    <source>
        <dbReference type="EMBL" id="GGB80618.1"/>
    </source>
</evidence>
<name>A0ABQ1K007_9GAMM</name>
<dbReference type="Gene3D" id="1.10.4080.10">
    <property type="entry name" value="ADP-ribosylation/Crystallin J1"/>
    <property type="match status" value="1"/>
</dbReference>
<dbReference type="InterPro" id="IPR005502">
    <property type="entry name" value="Ribosyl_crysJ1"/>
</dbReference>
<sequence>MDIEQDRLRGMLVGLAVGDALGAPVEFMKPGSFEPVSDMRPGGPHRLPAGYWTDDTSMALCSGVSLYLRGGFDPQDHMQRFLRWYREGYLSSTGRCFDIGIRTRQALARFENDGELFAGKESFDSAGNGALMRLAPLLIYYHRASEQAERLAVEHCRLTHGDLRCLEANRLLARLVRMLGEGRDKEEVFASLAHDSGDIQHRELRQLAEGSFLQREPPQIRGRGYVVSALEAAMWAFGKSDTFSEGALLAVNLGEDSDTTGAIYGQIAGTFYGYHAIPPQWRATLYQHEAIVALADHLMGREAAPLPVGWV</sequence>
<dbReference type="PANTHER" id="PTHR16222">
    <property type="entry name" value="ADP-RIBOSYLGLYCOHYDROLASE"/>
    <property type="match status" value="1"/>
</dbReference>
<accession>A0ABQ1K007</accession>
<dbReference type="PANTHER" id="PTHR16222:SF12">
    <property type="entry name" value="ADP-RIBOSYLGLYCOHYDROLASE-RELATED"/>
    <property type="match status" value="1"/>
</dbReference>
<gene>
    <name evidence="1" type="primary">draG</name>
    <name evidence="1" type="ORF">GCM10011352_02890</name>
</gene>
<comment type="caution">
    <text evidence="1">The sequence shown here is derived from an EMBL/GenBank/DDBJ whole genome shotgun (WGS) entry which is preliminary data.</text>
</comment>
<dbReference type="InterPro" id="IPR050792">
    <property type="entry name" value="ADP-ribosylglycohydrolase"/>
</dbReference>
<dbReference type="InterPro" id="IPR036705">
    <property type="entry name" value="Ribosyl_crysJ1_sf"/>
</dbReference>
<dbReference type="RefSeq" id="WP_188745324.1">
    <property type="nucleotide sequence ID" value="NZ_BMIJ01000001.1"/>
</dbReference>